<dbReference type="AlphaFoldDB" id="A0A392RBP9"/>
<dbReference type="Pfam" id="PF00665">
    <property type="entry name" value="rve"/>
    <property type="match status" value="1"/>
</dbReference>
<evidence type="ECO:0000259" key="2">
    <source>
        <dbReference type="PROSITE" id="PS50994"/>
    </source>
</evidence>
<dbReference type="GO" id="GO:0015074">
    <property type="term" value="P:DNA integration"/>
    <property type="evidence" value="ECO:0007669"/>
    <property type="project" value="InterPro"/>
</dbReference>
<organism evidence="3 4">
    <name type="scientific">Trifolium medium</name>
    <dbReference type="NCBI Taxonomy" id="97028"/>
    <lineage>
        <taxon>Eukaryota</taxon>
        <taxon>Viridiplantae</taxon>
        <taxon>Streptophyta</taxon>
        <taxon>Embryophyta</taxon>
        <taxon>Tracheophyta</taxon>
        <taxon>Spermatophyta</taxon>
        <taxon>Magnoliopsida</taxon>
        <taxon>eudicotyledons</taxon>
        <taxon>Gunneridae</taxon>
        <taxon>Pentapetalae</taxon>
        <taxon>rosids</taxon>
        <taxon>fabids</taxon>
        <taxon>Fabales</taxon>
        <taxon>Fabaceae</taxon>
        <taxon>Papilionoideae</taxon>
        <taxon>50 kb inversion clade</taxon>
        <taxon>NPAAA clade</taxon>
        <taxon>Hologalegina</taxon>
        <taxon>IRL clade</taxon>
        <taxon>Trifolieae</taxon>
        <taxon>Trifolium</taxon>
    </lineage>
</organism>
<dbReference type="InterPro" id="IPR036397">
    <property type="entry name" value="RNaseH_sf"/>
</dbReference>
<evidence type="ECO:0000256" key="1">
    <source>
        <dbReference type="SAM" id="MobiDB-lite"/>
    </source>
</evidence>
<proteinExistence type="predicted"/>
<dbReference type="InterPro" id="IPR012337">
    <property type="entry name" value="RNaseH-like_sf"/>
</dbReference>
<feature type="domain" description="Integrase catalytic" evidence="2">
    <location>
        <begin position="10"/>
        <end position="125"/>
    </location>
</feature>
<protein>
    <submittedName>
        <fullName evidence="3">Retrovirus-related pol polyprotein from transposon tnt 1-94</fullName>
    </submittedName>
</protein>
<comment type="caution">
    <text evidence="3">The sequence shown here is derived from an EMBL/GenBank/DDBJ whole genome shotgun (WGS) entry which is preliminary data.</text>
</comment>
<name>A0A392RBP9_9FABA</name>
<sequence>MSFPKESSSRAQKPLELIHTDVCGPIKPRSLGKSNYFLLFIDDFARKIWVYFLKEKSEVFENFKKFKAQVEKESGLVIKAIRSDRRGEFTSNEFLKYYEDNGIRRQLTVPRSPQQNGVAKRKNRT</sequence>
<dbReference type="InterPro" id="IPR039537">
    <property type="entry name" value="Retrotran_Ty1/copia-like"/>
</dbReference>
<accession>A0A392RBP9</accession>
<keyword evidence="4" id="KW-1185">Reference proteome</keyword>
<feature type="non-terminal residue" evidence="3">
    <location>
        <position position="125"/>
    </location>
</feature>
<dbReference type="Gene3D" id="3.30.420.10">
    <property type="entry name" value="Ribonuclease H-like superfamily/Ribonuclease H"/>
    <property type="match status" value="1"/>
</dbReference>
<dbReference type="Proteomes" id="UP000265520">
    <property type="component" value="Unassembled WGS sequence"/>
</dbReference>
<dbReference type="GO" id="GO:0003676">
    <property type="term" value="F:nucleic acid binding"/>
    <property type="evidence" value="ECO:0007669"/>
    <property type="project" value="InterPro"/>
</dbReference>
<dbReference type="PROSITE" id="PS50994">
    <property type="entry name" value="INTEGRASE"/>
    <property type="match status" value="1"/>
</dbReference>
<reference evidence="3 4" key="1">
    <citation type="journal article" date="2018" name="Front. Plant Sci.">
        <title>Red Clover (Trifolium pratense) and Zigzag Clover (T. medium) - A Picture of Genomic Similarities and Differences.</title>
        <authorList>
            <person name="Dluhosova J."/>
            <person name="Istvanek J."/>
            <person name="Nedelnik J."/>
            <person name="Repkova J."/>
        </authorList>
    </citation>
    <scope>NUCLEOTIDE SEQUENCE [LARGE SCALE GENOMIC DNA]</scope>
    <source>
        <strain evidence="4">cv. 10/8</strain>
        <tissue evidence="3">Leaf</tissue>
    </source>
</reference>
<feature type="region of interest" description="Disordered" evidence="1">
    <location>
        <begin position="106"/>
        <end position="125"/>
    </location>
</feature>
<dbReference type="SUPFAM" id="SSF53098">
    <property type="entry name" value="Ribonuclease H-like"/>
    <property type="match status" value="1"/>
</dbReference>
<dbReference type="PANTHER" id="PTHR42648">
    <property type="entry name" value="TRANSPOSASE, PUTATIVE-RELATED"/>
    <property type="match status" value="1"/>
</dbReference>
<dbReference type="EMBL" id="LXQA010205223">
    <property type="protein sequence ID" value="MCI33542.1"/>
    <property type="molecule type" value="Genomic_DNA"/>
</dbReference>
<dbReference type="InterPro" id="IPR001584">
    <property type="entry name" value="Integrase_cat-core"/>
</dbReference>
<evidence type="ECO:0000313" key="4">
    <source>
        <dbReference type="Proteomes" id="UP000265520"/>
    </source>
</evidence>
<evidence type="ECO:0000313" key="3">
    <source>
        <dbReference type="EMBL" id="MCI33542.1"/>
    </source>
</evidence>
<dbReference type="PANTHER" id="PTHR42648:SF18">
    <property type="entry name" value="RETROTRANSPOSON, UNCLASSIFIED-LIKE PROTEIN"/>
    <property type="match status" value="1"/>
</dbReference>